<dbReference type="Gene3D" id="3.30.530.20">
    <property type="match status" value="1"/>
</dbReference>
<feature type="domain" description="Activator of Hsp90 ATPase homologue 1/2-like C-terminal" evidence="2">
    <location>
        <begin position="15"/>
        <end position="152"/>
    </location>
</feature>
<gene>
    <name evidence="3" type="ORF">DFR52_1011284</name>
</gene>
<dbReference type="RefSeq" id="WP_110031005.1">
    <property type="nucleotide sequence ID" value="NZ_QGTR01000001.1"/>
</dbReference>
<comment type="similarity">
    <text evidence="1">Belongs to the AHA1 family.</text>
</comment>
<dbReference type="Proteomes" id="UP000246352">
    <property type="component" value="Unassembled WGS sequence"/>
</dbReference>
<dbReference type="CDD" id="cd08896">
    <property type="entry name" value="SRPBCC_CalC_Aha1-like_3"/>
    <property type="match status" value="1"/>
</dbReference>
<dbReference type="Pfam" id="PF08327">
    <property type="entry name" value="AHSA1"/>
    <property type="match status" value="1"/>
</dbReference>
<evidence type="ECO:0000313" key="3">
    <source>
        <dbReference type="EMBL" id="PWW04585.1"/>
    </source>
</evidence>
<dbReference type="AlphaFoldDB" id="A0A317PV74"/>
<protein>
    <submittedName>
        <fullName evidence="3">Uncharacterized protein YndB with AHSA1/START domain</fullName>
    </submittedName>
</protein>
<name>A0A317PV74_9HYPH</name>
<accession>A0A317PV74</accession>
<dbReference type="SUPFAM" id="SSF55961">
    <property type="entry name" value="Bet v1-like"/>
    <property type="match status" value="1"/>
</dbReference>
<evidence type="ECO:0000313" key="4">
    <source>
        <dbReference type="Proteomes" id="UP000246352"/>
    </source>
</evidence>
<organism evidence="3 4">
    <name type="scientific">Hoeflea marina</name>
    <dbReference type="NCBI Taxonomy" id="274592"/>
    <lineage>
        <taxon>Bacteria</taxon>
        <taxon>Pseudomonadati</taxon>
        <taxon>Pseudomonadota</taxon>
        <taxon>Alphaproteobacteria</taxon>
        <taxon>Hyphomicrobiales</taxon>
        <taxon>Rhizobiaceae</taxon>
        <taxon>Hoeflea</taxon>
    </lineage>
</organism>
<sequence length="156" mass="17371">MTTETSELTIDRFIDAPPSRVFAAWSRPEHLAQWWIPAPLECRVVKLDLRPGGGFETRMREGGGEFQPHVEGCFLDVVADARLVWTTALAEGWRPVEPWLALTAIITFTPEGRGTRYAARVLHRTAADSRKHAEMGFHEGWGTVADQLAAFVGRSA</sequence>
<dbReference type="InterPro" id="IPR013538">
    <property type="entry name" value="ASHA1/2-like_C"/>
</dbReference>
<reference evidence="3 4" key="1">
    <citation type="submission" date="2018-05" db="EMBL/GenBank/DDBJ databases">
        <title>Genomic Encyclopedia of Type Strains, Phase IV (KMG-IV): sequencing the most valuable type-strain genomes for metagenomic binning, comparative biology and taxonomic classification.</title>
        <authorList>
            <person name="Goeker M."/>
        </authorList>
    </citation>
    <scope>NUCLEOTIDE SEQUENCE [LARGE SCALE GENOMIC DNA]</scope>
    <source>
        <strain evidence="3 4">DSM 16791</strain>
    </source>
</reference>
<evidence type="ECO:0000256" key="1">
    <source>
        <dbReference type="ARBA" id="ARBA00006817"/>
    </source>
</evidence>
<evidence type="ECO:0000259" key="2">
    <source>
        <dbReference type="Pfam" id="PF08327"/>
    </source>
</evidence>
<comment type="caution">
    <text evidence="3">The sequence shown here is derived from an EMBL/GenBank/DDBJ whole genome shotgun (WGS) entry which is preliminary data.</text>
</comment>
<dbReference type="EMBL" id="QGTR01000001">
    <property type="protein sequence ID" value="PWW04585.1"/>
    <property type="molecule type" value="Genomic_DNA"/>
</dbReference>
<proteinExistence type="inferred from homology"/>
<keyword evidence="4" id="KW-1185">Reference proteome</keyword>
<dbReference type="OrthoDB" id="9805228at2"/>
<dbReference type="InterPro" id="IPR023393">
    <property type="entry name" value="START-like_dom_sf"/>
</dbReference>